<reference evidence="2 3" key="1">
    <citation type="submission" date="2019-03" db="EMBL/GenBank/DDBJ databases">
        <authorList>
            <person name="He R.-H."/>
        </authorList>
    </citation>
    <scope>NUCLEOTIDE SEQUENCE [LARGE SCALE GENOMIC DNA]</scope>
    <source>
        <strain evidence="3">SH 714</strain>
    </source>
</reference>
<dbReference type="SUPFAM" id="SSF46955">
    <property type="entry name" value="Putative DNA-binding domain"/>
    <property type="match status" value="2"/>
</dbReference>
<keyword evidence="3" id="KW-1185">Reference proteome</keyword>
<sequence>MCREMSYLNIEEVAKTLSCDKSTVRSYIKKNKLPNAIQKENSRSYLIPESDIDTLIQELSTTPEGYLTIQEVASRLSCSDSNIRIYIKQGKFPNTISKKHGRGRLIPKSDVEDFEQALKPDGYVSLEHAASMVSLNANTILRYINDGKLSNHKVGRKYWILEKDILNLQQDLSIPKGYITTKEAANRMFWSESHILTYIRTNKLPNAVLRGAGLGYLIPELDIENLKKNLELPEGYIPLKEAAKILDISIATLRDYIKANKFPNTIFRNQTEGYLILETDISAYERSLVIPDGFLTVSQAAQKLLCHEESVREHIRKGNFPNYIRGHKNEYLILETDILSLQMQKPNKLPRHKTIKEAAERLACHPDTIRKYIKENKFPNAILRARREGYLIPETDIESLELTLSIPPGYLTISEVAERLKFSEGYTKQLILNNRLPKAYKMSTGSWVIPEADITDYETSLYQKFTPETKGQFTTLDAINKFKYKSLNLEIPNTLQNSFDLYMEFVNHTLSNSKANGDTLNKKVVYYANTIDAIISIIPREVYLLTDKEIEGILQSKSTPDYVKQYFVSFLQYCAKRVNCNFKNNYNMANKDPKDKNIYSFEKFIDYYNYVKNIEVHVPEAIKTKTIAQTWLFVLMHMINAWRKSDIIHGLPSIDLDDIKVNSLSYFEKERLSHEQAQLIVNQVYLKVGKLRISKTGALGQFLCHSDLVVPFATAVVIVELHRRKWKDILLLESIRHNFINKKFFKHKKDLSDFKSLKMNRTLLTYYFHHINESGKDADISYELTRTMRYHKDQDSTTVYIQFTNEDGPLDKVSLNLFNRGHFGWLYNSMINLYMEQSSQTLEERTKMIQLYRDSYAPIQLEGLSSFLLKEQNYENSLPLRLAMMSKKELEIKLKKIFHGEMPAKMKHAQCFIFPKCSNKTATSCLNCEYIIPKDYLLFSIGEELKRLIESIKSTKFEAIRKRDSSLLFKVLFILDQAAVELGKEHIGTFIDLRDLKSSLIDIQDNLSVTSKVSETKV</sequence>
<dbReference type="InterPro" id="IPR009061">
    <property type="entry name" value="DNA-bd_dom_put_sf"/>
</dbReference>
<dbReference type="OrthoDB" id="2633854at2"/>
<dbReference type="InterPro" id="IPR041657">
    <property type="entry name" value="HTH_17"/>
</dbReference>
<feature type="domain" description="Helix-turn-helix" evidence="1">
    <location>
        <begin position="7"/>
        <end position="58"/>
    </location>
</feature>
<evidence type="ECO:0000313" key="2">
    <source>
        <dbReference type="EMBL" id="TFB18530.1"/>
    </source>
</evidence>
<comment type="caution">
    <text evidence="2">The sequence shown here is derived from an EMBL/GenBank/DDBJ whole genome shotgun (WGS) entry which is preliminary data.</text>
</comment>
<dbReference type="GO" id="GO:0003677">
    <property type="term" value="F:DNA binding"/>
    <property type="evidence" value="ECO:0007669"/>
    <property type="project" value="InterPro"/>
</dbReference>
<organism evidence="2 3">
    <name type="scientific">Filobacillus milosensis</name>
    <dbReference type="NCBI Taxonomy" id="94137"/>
    <lineage>
        <taxon>Bacteria</taxon>
        <taxon>Bacillati</taxon>
        <taxon>Bacillota</taxon>
        <taxon>Bacilli</taxon>
        <taxon>Bacillales</taxon>
        <taxon>Bacillaceae</taxon>
        <taxon>Filobacillus</taxon>
    </lineage>
</organism>
<dbReference type="EMBL" id="SOPW01000013">
    <property type="protein sequence ID" value="TFB18530.1"/>
    <property type="molecule type" value="Genomic_DNA"/>
</dbReference>
<dbReference type="Pfam" id="PF12728">
    <property type="entry name" value="HTH_17"/>
    <property type="match status" value="3"/>
</dbReference>
<feature type="domain" description="Helix-turn-helix" evidence="1">
    <location>
        <begin position="354"/>
        <end position="398"/>
    </location>
</feature>
<proteinExistence type="predicted"/>
<accession>A0A4Y8IHK7</accession>
<evidence type="ECO:0000313" key="3">
    <source>
        <dbReference type="Proteomes" id="UP000297975"/>
    </source>
</evidence>
<dbReference type="NCBIfam" id="TIGR01764">
    <property type="entry name" value="excise"/>
    <property type="match status" value="1"/>
</dbReference>
<name>A0A4Y8IHK7_9BACI</name>
<protein>
    <submittedName>
        <fullName evidence="2">Helix-turn-helix domain-containing protein</fullName>
    </submittedName>
</protein>
<gene>
    <name evidence="2" type="ORF">E3U55_12115</name>
</gene>
<dbReference type="AlphaFoldDB" id="A0A4Y8IHK7"/>
<dbReference type="InterPro" id="IPR010093">
    <property type="entry name" value="SinI_DNA-bd"/>
</dbReference>
<feature type="domain" description="Helix-turn-helix" evidence="1">
    <location>
        <begin position="66"/>
        <end position="114"/>
    </location>
</feature>
<dbReference type="Proteomes" id="UP000297975">
    <property type="component" value="Unassembled WGS sequence"/>
</dbReference>
<evidence type="ECO:0000259" key="1">
    <source>
        <dbReference type="Pfam" id="PF12728"/>
    </source>
</evidence>